<dbReference type="Gene3D" id="3.30.200.20">
    <property type="entry name" value="Phosphorylase Kinase, domain 1"/>
    <property type="match status" value="1"/>
</dbReference>
<dbReference type="PANTHER" id="PTHR11042:SF91">
    <property type="entry name" value="EUKARYOTIC TRANSLATION INITIATION FACTOR 2-ALPHA KINASE"/>
    <property type="match status" value="1"/>
</dbReference>
<accession>A0ABD2QCY9</accession>
<feature type="compositionally biased region" description="Polar residues" evidence="10">
    <location>
        <begin position="554"/>
        <end position="569"/>
    </location>
</feature>
<dbReference type="PANTHER" id="PTHR11042">
    <property type="entry name" value="EUKARYOTIC TRANSLATION INITIATION FACTOR 2-ALPHA KINASE EIF2-ALPHA KINASE -RELATED"/>
    <property type="match status" value="1"/>
</dbReference>
<dbReference type="SMART" id="SM00220">
    <property type="entry name" value="S_TKc"/>
    <property type="match status" value="1"/>
</dbReference>
<dbReference type="InterPro" id="IPR011009">
    <property type="entry name" value="Kinase-like_dom_sf"/>
</dbReference>
<dbReference type="PROSITE" id="PS00108">
    <property type="entry name" value="PROTEIN_KINASE_ST"/>
    <property type="match status" value="1"/>
</dbReference>
<sequence length="871" mass="99563">MFDTLILLQFSNDQTFFRIVPSLDGLLYFLEGNKDGSNPTSFDTIKTFPIDIAKATQSNLKFTETSILAGSTDYGVFAVNLKTGDLIYNCSNYGCKQNLQTNSLEEGTLLLFRETSSSIREIGILDGSERWNFTVRDTDIAMVAASPANSNPSSINQARDLFQSSKNIRETLFELDYQFDMLTNALTVYSENTKLWSRNIEAPVIRAWVCSPYHLIKPLALHKTPLSHQMIFLNQYQGKLFVQRLNDFQSAKAYSKSHQVSSLIGFYTSAIDQTTSTQLAPYIEPPNRQKCLAIDPSACEDFNDPLQITFIPSIVSSFSEDFDDDEATLSDWVFDSANDFVALFTGGGYTLGSTTAYRKGPERVSLHSPLFILVFHLTAFVIFVYAVFKLLHLNAISLDPNNIELEQVQEHTQQTVEPPENSNQSNMSEQVTRPPIDNGSTETMDSENNFSSTYDSEFQHLRLLGRGGFGFVFEVINRLDGCRYAIKRIRLQNTPYEKVKFMREVKLWARLDHPGIVRYHRAWVESPPAHWQEQRDKSLRLDEQDELFDEESYDTTTENPGFSIEGTSSRQSNWKISSNSFDLPKAFTDNVESLEFSLNSSDSPFCYLYIQMQLCSPTTLRDWLEAKSTAELRPIRTDLYSMFHQIVEAVNYLHNKSLMHRDLKPSNILFDTEGRIKLADFGLVTRLFEPDPQSKDNEAAAPPRKGRVRNSNSECQTWNDESWMSDAKRTSLDFRHTDNVGTLLYMSPEQEKSQPYDHHVDIFSLGLIFLELMIPFKTTMERICCLTKAKKQELPPEFKERHARESELALMMLALEPSRRPETHDLLAHEILRYGNPFASPTAIPESPINDAPHTRRRLRTLSRVSSMELF</sequence>
<feature type="region of interest" description="Disordered" evidence="10">
    <location>
        <begin position="550"/>
        <end position="569"/>
    </location>
</feature>
<protein>
    <recommendedName>
        <fullName evidence="1">non-specific serine/threonine protein kinase</fullName>
        <ecNumber evidence="1">2.7.11.1</ecNumber>
    </recommendedName>
</protein>
<dbReference type="Proteomes" id="UP001626550">
    <property type="component" value="Unassembled WGS sequence"/>
</dbReference>
<comment type="similarity">
    <text evidence="8">Belongs to the protein kinase superfamily. Ser/Thr protein kinase family. GCN2 subfamily.</text>
</comment>
<evidence type="ECO:0000313" key="14">
    <source>
        <dbReference type="Proteomes" id="UP001626550"/>
    </source>
</evidence>
<dbReference type="PROSITE" id="PS00107">
    <property type="entry name" value="PROTEIN_KINASE_ATP"/>
    <property type="match status" value="1"/>
</dbReference>
<evidence type="ECO:0000256" key="6">
    <source>
        <dbReference type="ARBA" id="ARBA00022777"/>
    </source>
</evidence>
<keyword evidence="3" id="KW-0597">Phosphoprotein</keyword>
<evidence type="ECO:0000256" key="4">
    <source>
        <dbReference type="ARBA" id="ARBA00022679"/>
    </source>
</evidence>
<keyword evidence="5 9" id="KW-0547">Nucleotide-binding</keyword>
<name>A0ABD2QCY9_9PLAT</name>
<dbReference type="EC" id="2.7.11.1" evidence="1"/>
<feature type="transmembrane region" description="Helical" evidence="11">
    <location>
        <begin position="370"/>
        <end position="388"/>
    </location>
</feature>
<dbReference type="Gene3D" id="1.10.510.10">
    <property type="entry name" value="Transferase(Phosphotransferase) domain 1"/>
    <property type="match status" value="1"/>
</dbReference>
<keyword evidence="7 9" id="KW-0067">ATP-binding</keyword>
<feature type="region of interest" description="Disordered" evidence="10">
    <location>
        <begin position="409"/>
        <end position="448"/>
    </location>
</feature>
<evidence type="ECO:0000256" key="9">
    <source>
        <dbReference type="PROSITE-ProRule" id="PRU10141"/>
    </source>
</evidence>
<dbReference type="InterPro" id="IPR008271">
    <property type="entry name" value="Ser/Thr_kinase_AS"/>
</dbReference>
<evidence type="ECO:0000256" key="1">
    <source>
        <dbReference type="ARBA" id="ARBA00012513"/>
    </source>
</evidence>
<dbReference type="PROSITE" id="PS50011">
    <property type="entry name" value="PROTEIN_KINASE_DOM"/>
    <property type="match status" value="1"/>
</dbReference>
<dbReference type="SUPFAM" id="SSF56112">
    <property type="entry name" value="Protein kinase-like (PK-like)"/>
    <property type="match status" value="1"/>
</dbReference>
<dbReference type="EMBL" id="JBJKFK010000385">
    <property type="protein sequence ID" value="KAL3317417.1"/>
    <property type="molecule type" value="Genomic_DNA"/>
</dbReference>
<keyword evidence="14" id="KW-1185">Reference proteome</keyword>
<evidence type="ECO:0000256" key="3">
    <source>
        <dbReference type="ARBA" id="ARBA00022553"/>
    </source>
</evidence>
<organism evidence="13 14">
    <name type="scientific">Cichlidogyrus casuarinus</name>
    <dbReference type="NCBI Taxonomy" id="1844966"/>
    <lineage>
        <taxon>Eukaryota</taxon>
        <taxon>Metazoa</taxon>
        <taxon>Spiralia</taxon>
        <taxon>Lophotrochozoa</taxon>
        <taxon>Platyhelminthes</taxon>
        <taxon>Monogenea</taxon>
        <taxon>Monopisthocotylea</taxon>
        <taxon>Dactylogyridea</taxon>
        <taxon>Ancyrocephalidae</taxon>
        <taxon>Cichlidogyrus</taxon>
    </lineage>
</organism>
<reference evidence="13 14" key="1">
    <citation type="submission" date="2024-11" db="EMBL/GenBank/DDBJ databases">
        <title>Adaptive evolution of stress response genes in parasites aligns with host niche diversity.</title>
        <authorList>
            <person name="Hahn C."/>
            <person name="Resl P."/>
        </authorList>
    </citation>
    <scope>NUCLEOTIDE SEQUENCE [LARGE SCALE GENOMIC DNA]</scope>
    <source>
        <strain evidence="13">EGGRZ-B1_66</strain>
        <tissue evidence="13">Body</tissue>
    </source>
</reference>
<dbReference type="InterPro" id="IPR017441">
    <property type="entry name" value="Protein_kinase_ATP_BS"/>
</dbReference>
<dbReference type="GO" id="GO:0004674">
    <property type="term" value="F:protein serine/threonine kinase activity"/>
    <property type="evidence" value="ECO:0007669"/>
    <property type="project" value="UniProtKB-KW"/>
</dbReference>
<dbReference type="Pfam" id="PF00069">
    <property type="entry name" value="Pkinase"/>
    <property type="match status" value="3"/>
</dbReference>
<comment type="caution">
    <text evidence="13">The sequence shown here is derived from an EMBL/GenBank/DDBJ whole genome shotgun (WGS) entry which is preliminary data.</text>
</comment>
<evidence type="ECO:0000313" key="13">
    <source>
        <dbReference type="EMBL" id="KAL3317417.1"/>
    </source>
</evidence>
<evidence type="ECO:0000256" key="7">
    <source>
        <dbReference type="ARBA" id="ARBA00022840"/>
    </source>
</evidence>
<dbReference type="InterPro" id="IPR000719">
    <property type="entry name" value="Prot_kinase_dom"/>
</dbReference>
<evidence type="ECO:0000256" key="11">
    <source>
        <dbReference type="SAM" id="Phobius"/>
    </source>
</evidence>
<evidence type="ECO:0000256" key="2">
    <source>
        <dbReference type="ARBA" id="ARBA00022527"/>
    </source>
</evidence>
<dbReference type="AlphaFoldDB" id="A0ABD2QCY9"/>
<dbReference type="InterPro" id="IPR050339">
    <property type="entry name" value="CC_SR_Kinase"/>
</dbReference>
<evidence type="ECO:0000259" key="12">
    <source>
        <dbReference type="PROSITE" id="PS50011"/>
    </source>
</evidence>
<proteinExistence type="inferred from homology"/>
<feature type="compositionally biased region" description="Polar residues" evidence="10">
    <location>
        <begin position="420"/>
        <end position="431"/>
    </location>
</feature>
<feature type="binding site" evidence="9">
    <location>
        <position position="487"/>
    </location>
    <ligand>
        <name>ATP</name>
        <dbReference type="ChEBI" id="CHEBI:30616"/>
    </ligand>
</feature>
<feature type="region of interest" description="Disordered" evidence="10">
    <location>
        <begin position="692"/>
        <end position="713"/>
    </location>
</feature>
<keyword evidence="11" id="KW-1133">Transmembrane helix</keyword>
<keyword evidence="11" id="KW-0812">Transmembrane</keyword>
<dbReference type="GO" id="GO:0005524">
    <property type="term" value="F:ATP binding"/>
    <property type="evidence" value="ECO:0007669"/>
    <property type="project" value="UniProtKB-UniRule"/>
</dbReference>
<keyword evidence="6" id="KW-0418">Kinase</keyword>
<keyword evidence="11" id="KW-0472">Membrane</keyword>
<dbReference type="FunFam" id="1.10.510.10:FF:000251">
    <property type="entry name" value="eukaryotic translation initiation factor 2-alpha kinase 3"/>
    <property type="match status" value="1"/>
</dbReference>
<gene>
    <name evidence="13" type="ORF">Ciccas_003923</name>
</gene>
<keyword evidence="4" id="KW-0808">Transferase</keyword>
<feature type="compositionally biased region" description="Polar residues" evidence="10">
    <location>
        <begin position="438"/>
        <end position="448"/>
    </location>
</feature>
<evidence type="ECO:0000256" key="5">
    <source>
        <dbReference type="ARBA" id="ARBA00022741"/>
    </source>
</evidence>
<evidence type="ECO:0000256" key="8">
    <source>
        <dbReference type="ARBA" id="ARBA00037982"/>
    </source>
</evidence>
<keyword evidence="2" id="KW-0723">Serine/threonine-protein kinase</keyword>
<feature type="domain" description="Protein kinase" evidence="12">
    <location>
        <begin position="458"/>
        <end position="832"/>
    </location>
</feature>
<evidence type="ECO:0000256" key="10">
    <source>
        <dbReference type="SAM" id="MobiDB-lite"/>
    </source>
</evidence>